<evidence type="ECO:0000256" key="6">
    <source>
        <dbReference type="SAM" id="SignalP"/>
    </source>
</evidence>
<dbReference type="InterPro" id="IPR011110">
    <property type="entry name" value="Reg_prop"/>
</dbReference>
<keyword evidence="5" id="KW-0812">Transmembrane</keyword>
<dbReference type="EC" id="2.7.13.3" evidence="2"/>
<dbReference type="PROSITE" id="PS50109">
    <property type="entry name" value="HIS_KIN"/>
    <property type="match status" value="1"/>
</dbReference>
<feature type="signal peptide" evidence="6">
    <location>
        <begin position="1"/>
        <end position="25"/>
    </location>
</feature>
<dbReference type="InterPro" id="IPR003661">
    <property type="entry name" value="HisK_dim/P_dom"/>
</dbReference>
<dbReference type="Gene3D" id="2.60.40.10">
    <property type="entry name" value="Immunoglobulins"/>
    <property type="match status" value="1"/>
</dbReference>
<evidence type="ECO:0000313" key="9">
    <source>
        <dbReference type="Proteomes" id="UP000198432"/>
    </source>
</evidence>
<dbReference type="Pfam" id="PF07495">
    <property type="entry name" value="Y_Y_Y"/>
    <property type="match status" value="1"/>
</dbReference>
<dbReference type="PANTHER" id="PTHR43547:SF2">
    <property type="entry name" value="HYBRID SIGNAL TRANSDUCTION HISTIDINE KINASE C"/>
    <property type="match status" value="1"/>
</dbReference>
<dbReference type="InterPro" id="IPR003594">
    <property type="entry name" value="HATPase_dom"/>
</dbReference>
<evidence type="ECO:0000256" key="4">
    <source>
        <dbReference type="SAM" id="Coils"/>
    </source>
</evidence>
<dbReference type="PANTHER" id="PTHR43547">
    <property type="entry name" value="TWO-COMPONENT HISTIDINE KINASE"/>
    <property type="match status" value="1"/>
</dbReference>
<dbReference type="SUPFAM" id="SSF47384">
    <property type="entry name" value="Homodimeric domain of signal transducing histidine kinase"/>
    <property type="match status" value="1"/>
</dbReference>
<dbReference type="Gene3D" id="3.30.565.10">
    <property type="entry name" value="Histidine kinase-like ATPase, C-terminal domain"/>
    <property type="match status" value="1"/>
</dbReference>
<dbReference type="PROSITE" id="PS51257">
    <property type="entry name" value="PROKAR_LIPOPROTEIN"/>
    <property type="match status" value="1"/>
</dbReference>
<dbReference type="PRINTS" id="PR00344">
    <property type="entry name" value="BCTRLSENSOR"/>
</dbReference>
<keyword evidence="5" id="KW-0472">Membrane</keyword>
<feature type="coiled-coil region" evidence="4">
    <location>
        <begin position="841"/>
        <end position="871"/>
    </location>
</feature>
<keyword evidence="4" id="KW-0175">Coiled coil</keyword>
<keyword evidence="3" id="KW-0597">Phosphoprotein</keyword>
<protein>
    <recommendedName>
        <fullName evidence="2">histidine kinase</fullName>
        <ecNumber evidence="2">2.7.13.3</ecNumber>
    </recommendedName>
</protein>
<dbReference type="EMBL" id="FZOQ01000004">
    <property type="protein sequence ID" value="SNS28667.1"/>
    <property type="molecule type" value="Genomic_DNA"/>
</dbReference>
<organism evidence="8 9">
    <name type="scientific">Pontibacter ummariensis</name>
    <dbReference type="NCBI Taxonomy" id="1610492"/>
    <lineage>
        <taxon>Bacteria</taxon>
        <taxon>Pseudomonadati</taxon>
        <taxon>Bacteroidota</taxon>
        <taxon>Cytophagia</taxon>
        <taxon>Cytophagales</taxon>
        <taxon>Hymenobacteraceae</taxon>
        <taxon>Pontibacter</taxon>
    </lineage>
</organism>
<evidence type="ECO:0000256" key="3">
    <source>
        <dbReference type="ARBA" id="ARBA00022553"/>
    </source>
</evidence>
<accession>A0A239D8P2</accession>
<proteinExistence type="predicted"/>
<dbReference type="InterPro" id="IPR004358">
    <property type="entry name" value="Sig_transdc_His_kin-like_C"/>
</dbReference>
<feature type="chain" id="PRO_5012602169" description="histidine kinase" evidence="6">
    <location>
        <begin position="26"/>
        <end position="1129"/>
    </location>
</feature>
<dbReference type="SUPFAM" id="SSF55874">
    <property type="entry name" value="ATPase domain of HSP90 chaperone/DNA topoisomerase II/histidine kinase"/>
    <property type="match status" value="1"/>
</dbReference>
<evidence type="ECO:0000313" key="8">
    <source>
        <dbReference type="EMBL" id="SNS28667.1"/>
    </source>
</evidence>
<reference evidence="9" key="1">
    <citation type="submission" date="2017-06" db="EMBL/GenBank/DDBJ databases">
        <authorList>
            <person name="Varghese N."/>
            <person name="Submissions S."/>
        </authorList>
    </citation>
    <scope>NUCLEOTIDE SEQUENCE [LARGE SCALE GENOMIC DNA]</scope>
    <source>
        <strain evidence="9">NKM1</strain>
    </source>
</reference>
<name>A0A239D8P2_9BACT</name>
<dbReference type="SMART" id="SM00388">
    <property type="entry name" value="HisKA"/>
    <property type="match status" value="1"/>
</dbReference>
<dbReference type="Pfam" id="PF08450">
    <property type="entry name" value="SGL"/>
    <property type="match status" value="1"/>
</dbReference>
<keyword evidence="6" id="KW-0732">Signal</keyword>
<dbReference type="Proteomes" id="UP000198432">
    <property type="component" value="Unassembled WGS sequence"/>
</dbReference>
<comment type="catalytic activity">
    <reaction evidence="1">
        <text>ATP + protein L-histidine = ADP + protein N-phospho-L-histidine.</text>
        <dbReference type="EC" id="2.7.13.3"/>
    </reaction>
</comment>
<dbReference type="AlphaFoldDB" id="A0A239D8P2"/>
<dbReference type="SUPFAM" id="SSF63829">
    <property type="entry name" value="Calcium-dependent phosphotriesterase"/>
    <property type="match status" value="3"/>
</dbReference>
<dbReference type="InterPro" id="IPR011123">
    <property type="entry name" value="Y_Y_Y"/>
</dbReference>
<dbReference type="Pfam" id="PF00512">
    <property type="entry name" value="HisKA"/>
    <property type="match status" value="1"/>
</dbReference>
<keyword evidence="9" id="KW-1185">Reference proteome</keyword>
<evidence type="ECO:0000256" key="2">
    <source>
        <dbReference type="ARBA" id="ARBA00012438"/>
    </source>
</evidence>
<dbReference type="RefSeq" id="WP_089318299.1">
    <property type="nucleotide sequence ID" value="NZ_FZOQ01000004.1"/>
</dbReference>
<dbReference type="OrthoDB" id="9797097at2"/>
<dbReference type="InterPro" id="IPR015943">
    <property type="entry name" value="WD40/YVTN_repeat-like_dom_sf"/>
</dbReference>
<dbReference type="Gene3D" id="2.130.10.10">
    <property type="entry name" value="YVTN repeat-like/Quinoprotein amine dehydrogenase"/>
    <property type="match status" value="5"/>
</dbReference>
<evidence type="ECO:0000256" key="5">
    <source>
        <dbReference type="SAM" id="Phobius"/>
    </source>
</evidence>
<sequence>MQTYLIRCFWAFLCAWLGMFSCLRAQDLSFVKVPLDQEYGIGLIAGITQDKQGFLWIATHSGLYRYDGYQQITYIHNRYDKNSLADNRLECVLADRNGVIWIGVWATGLDRFDPKTGEFTHFRHNPEDPKSLSDDVVTALLEDREGNLWVGTHKGLNLYHPETGTFTHFQHRKDDPSSLSDNRVRAIYQDRQGTIWVGTGSPWESKPTEGGLNRFHPKTGTFTSYKHDPENPNTLFSNWVRAIYEDSKGNFWVGTFGDGLHRMNRRTGSIERLSYDASRPEKLSRPYIDKEKQNDGVNIIHEDHTGAIWIGTYDSGLNRYDPSTGEVKHYHKYASNGAGLDDNNIWAAYSTREGSLWFGTANGNLFRLDPHRHRIPNTYTDAEVYSFYEDPAGFLLLGTSKGLVKKDLKSGKVTRYVNNPLDLSSISSDTVYTIYKDRRGDFWLGNASGDLNKFNAETERFTRYQHDEKDPTSLSGGPIFAMLEDSQDNFWIATGFGLDKMNQRTGTFTHHQSDPDNARSLSHNGLTSVLEGADGVLWIGTRFAGGVNRYNIKSGHAKKYLLGSNISRIYKDSRNVLWVATENAGIYYYKPASDAFIPVKIGYEKEIINVKSIVEDDQHNLWFGTSQGLLKLNKERNSFSLLGESYGIQPGSLTFKAGYKGRDGKLYFGNRTGYYVFDPQQLKPNEHPPLVTFTEMRLFDKPVLPGRKSPLKAPLSETSAITLGPDQNVFSIDFTGIHFTNPEQNKYLFKLENYDHDWRETGAEHTASYYNVPPGSYVFRVRASNSDEVWAEKTMLLRVKPHWWNTWWAYTLYGSTVLALLAVYSRQQRRRLIKIERYRARERELAQAREISKAYKELKRTQARLVQQEKLASLGELTAGIAHEIQNPLNFINNFADVSTELVEEGEQELAAGAVEETRMILDTVKQNLEKIRTHGQRADNIVKNMLQHSRTSTGQKEPTDINALTEEYLQLSYHGLRAKDKAFRVKLQTNYDQSLDKATVVPQEMGRVLLNLFNNAFFAVLQKQKAAGCEYEPKVEVSTRRTDDSIEILVRDNGVGVPEKLKNKIFQPFFTTKPTGQGTGLGLSLCYDIITKGHGGEILVESVEGEFTEFRVLLPVAIPSPAPLIEAV</sequence>
<dbReference type="GO" id="GO:0000155">
    <property type="term" value="F:phosphorelay sensor kinase activity"/>
    <property type="evidence" value="ECO:0007669"/>
    <property type="project" value="InterPro"/>
</dbReference>
<dbReference type="FunFam" id="2.60.40.10:FF:000791">
    <property type="entry name" value="Two-component system sensor histidine kinase/response regulator"/>
    <property type="match status" value="1"/>
</dbReference>
<keyword evidence="5" id="KW-1133">Transmembrane helix</keyword>
<dbReference type="InterPro" id="IPR036890">
    <property type="entry name" value="HATPase_C_sf"/>
</dbReference>
<evidence type="ECO:0000259" key="7">
    <source>
        <dbReference type="PROSITE" id="PS50109"/>
    </source>
</evidence>
<gene>
    <name evidence="8" type="ORF">SAMN06296052_104112</name>
</gene>
<dbReference type="SMART" id="SM00387">
    <property type="entry name" value="HATPase_c"/>
    <property type="match status" value="1"/>
</dbReference>
<dbReference type="InterPro" id="IPR013658">
    <property type="entry name" value="SGL"/>
</dbReference>
<dbReference type="InterPro" id="IPR013783">
    <property type="entry name" value="Ig-like_fold"/>
</dbReference>
<feature type="domain" description="Histidine kinase" evidence="7">
    <location>
        <begin position="880"/>
        <end position="1119"/>
    </location>
</feature>
<dbReference type="Gene3D" id="1.10.287.130">
    <property type="match status" value="1"/>
</dbReference>
<dbReference type="CDD" id="cd00082">
    <property type="entry name" value="HisKA"/>
    <property type="match status" value="1"/>
</dbReference>
<dbReference type="Pfam" id="PF02518">
    <property type="entry name" value="HATPase_c"/>
    <property type="match status" value="1"/>
</dbReference>
<feature type="transmembrane region" description="Helical" evidence="5">
    <location>
        <begin position="807"/>
        <end position="824"/>
    </location>
</feature>
<evidence type="ECO:0000256" key="1">
    <source>
        <dbReference type="ARBA" id="ARBA00000085"/>
    </source>
</evidence>
<dbReference type="InterPro" id="IPR005467">
    <property type="entry name" value="His_kinase_dom"/>
</dbReference>
<dbReference type="InterPro" id="IPR036097">
    <property type="entry name" value="HisK_dim/P_sf"/>
</dbReference>
<dbReference type="Pfam" id="PF07494">
    <property type="entry name" value="Reg_prop"/>
    <property type="match status" value="3"/>
</dbReference>